<keyword evidence="3" id="KW-1185">Reference proteome</keyword>
<feature type="compositionally biased region" description="Polar residues" evidence="1">
    <location>
        <begin position="518"/>
        <end position="535"/>
    </location>
</feature>
<feature type="compositionally biased region" description="Polar residues" evidence="1">
    <location>
        <begin position="1030"/>
        <end position="1040"/>
    </location>
</feature>
<feature type="compositionally biased region" description="Basic and acidic residues" evidence="1">
    <location>
        <begin position="1403"/>
        <end position="1412"/>
    </location>
</feature>
<dbReference type="PANTHER" id="PTHR31267">
    <property type="entry name" value="DENTIN SIALOPHOSPHOPROTEIN-LIKE PROTEIN"/>
    <property type="match status" value="1"/>
</dbReference>
<dbReference type="EMBL" id="CM031819">
    <property type="protein sequence ID" value="KAG6635568.1"/>
    <property type="molecule type" value="Genomic_DNA"/>
</dbReference>
<protein>
    <submittedName>
        <fullName evidence="2">Uncharacterized protein</fullName>
    </submittedName>
</protein>
<feature type="region of interest" description="Disordered" evidence="1">
    <location>
        <begin position="1135"/>
        <end position="1155"/>
    </location>
</feature>
<feature type="region of interest" description="Disordered" evidence="1">
    <location>
        <begin position="20"/>
        <end position="41"/>
    </location>
</feature>
<dbReference type="Proteomes" id="UP000811609">
    <property type="component" value="Chromosome 11"/>
</dbReference>
<evidence type="ECO:0000313" key="3">
    <source>
        <dbReference type="Proteomes" id="UP000811609"/>
    </source>
</evidence>
<reference evidence="2" key="1">
    <citation type="submission" date="2020-12" db="EMBL/GenBank/DDBJ databases">
        <title>WGS assembly of Carya illinoinensis cv. Pawnee.</title>
        <authorList>
            <person name="Platts A."/>
            <person name="Shu S."/>
            <person name="Wright S."/>
            <person name="Barry K."/>
            <person name="Edger P."/>
            <person name="Pires J.C."/>
            <person name="Schmutz J."/>
        </authorList>
    </citation>
    <scope>NUCLEOTIDE SEQUENCE</scope>
    <source>
        <tissue evidence="2">Leaf</tissue>
    </source>
</reference>
<feature type="region of interest" description="Disordered" evidence="1">
    <location>
        <begin position="370"/>
        <end position="390"/>
    </location>
</feature>
<feature type="region of interest" description="Disordered" evidence="1">
    <location>
        <begin position="417"/>
        <end position="438"/>
    </location>
</feature>
<sequence length="1857" mass="202952">MPGNEVGDRVHNFFGQENLSQGQHHSQAGHGNWHGLNNNPLVGNQRQFGASFISDLKNYNVQQSDSERGDGSQSLHVPHGFNSQSNVRSEFGRSLPQNQHTTLNGHVHGHQFVQTRQNEANFVGVDTESDRHNLSLRGISILESQQGNGPELTKKNSSRLEAAESPVNYDFFGGQQQMSGQQPAMLQSLPRQQPGINDIQLLQQQFMLTQMQEFHRQQQEERQQSSINQVFPVPKQTTPNNSSAVQINGIPINEASNSPWLPELVAGNTNWLQRGASPVVQGSSRGLMLSPEQGQALRLMGLVPQHVDQSLYGVPISSARSTPNQNSHVQMDKPALQQVSASGNSFSGHQYSTFPGQVSVQDETFSSRQDFQGKNMFGPAGGQGLNSGFNLDHVQQVDPQQRSPSMQEFNGRQEIAGSSETSQEKTLMQVAPSQSVSSLDPTEEKILFGSDDNLWDTFGRSTGVCNMLEAPDFFNGFPSLQSGSWSALMQSAVAETSSADIGLPEEWSGPTFGDTGPPTANQQPLTINDSSKQPVWTDNNLQTASALSSRPFPLSDDANRPSTSTNYFKVPGFQHSGLKTLHQQGDKLHSGSSHTTIERFQQEGSKWLDRSQLQKPLAEGSHIYGNVAHSSGLEMNAKSISGSLAHQQSISSYNSGSQPYSRSSGWNFKESFSPDSGATLKHRENEKSSLLTQSSDHKEVTQEEIARGAGLWRAAPVPNSSVGLEHVKPGMGSLQVYREVSSSSSIPAVPNSSTARANQERSHQLQNNNNLDFWKDVQSSGNSKGNEVVGKYQHHLDESPQVLQSLGNNGLDKGAVEMNEMENLNKKENSRDSVRSNMLHHTSTGGLRENVWLDASDSRTSIGGNQKLSNQVNQKPGARRFQYHPMGDVDVVEPSYGPKYNANPQALAQQVSQGLRGHDQVHADQRLADHTDRSCMGLEKGDTKGLDDLPSKGMLPGYVPNSSASFLKSLGNFTPNKTATSSQNMLELLHKVDQSNEHGGTRRHSSSSDCYLSSEMPETETSDGPYCHLQRNQSSATQGFGLQLAPPSQRLPIPDRALSSQSSSQTFLGSSHEASRTEDKGNMWLASTASVQSLTSSCESPQGEFRNNVSGSSGQTENKLSQYKVQEKFSTAFMSGSFSRNHPQGQHTTVASGQQMPNQSVNMSFNRFTSQSKQIDESSERAQAGQSALESAPDVSMSTQNNLACSAEKSQLNSCDQTRSRDPAQQISSLKGMPVSLPSVTAGISRPDSVKTIFPNFWSSDSSQQHLLGAQPPKASSNLFKSHLRSDNQKGGNGLSGFCASSLNSEGLLERSVKESPRQQLSADNIDLVKRTSSVLQGNEPVVNNPSDSFHSYAAATQRDIEAFGRSLRPNNVTHQDYSLLHQVQAMRSAEMDRSNHSMTRFKGPDSGRDVQHIASKGGQQPPYGYNDTVRDASCDHSSGPSGDSKMLSFSAKPGESRDTNASSQDILAFDLDGSHNLSSSNSVAAVRSENFQISPQMAPSWFDQHGTFKNGQMLPTYDLQKTATTKGLEQPFIVGSSSDSVLACNLMDQVSATTDASYLSNVWQSRSTLAEIEKLSSPHLLLPDVTDQSLVVRSKKRKSAPSGLMPWHKELEVSQMLLNISAAELVWAQTVNRLIEKVEDEEAVEDGSLMLRTSRRLILTTQLMQQLLPPPPAAVLSTDPSSHYESVPYFIARSALGDACSAISCSGSDTRVPPDSGKPLSEKLATFGRIDGQYLKVMEDFIGKARRLENDLSRLDNRASMVDLRLECQEQEKFSVINRFAKFHSRGQVDGAETSLSSDTNANSQKSFPQRYVTALPMPRNLPDRNHRSGNVGEEWMVDCLLKTQWRLLDLCNLGH</sequence>
<evidence type="ECO:0000256" key="1">
    <source>
        <dbReference type="SAM" id="MobiDB-lite"/>
    </source>
</evidence>
<feature type="region of interest" description="Disordered" evidence="1">
    <location>
        <begin position="547"/>
        <end position="566"/>
    </location>
</feature>
<dbReference type="EMBL" id="CM031819">
    <property type="protein sequence ID" value="KAG6635569.1"/>
    <property type="molecule type" value="Genomic_DNA"/>
</dbReference>
<comment type="caution">
    <text evidence="2">The sequence shown here is derived from an EMBL/GenBank/DDBJ whole genome shotgun (WGS) entry which is preliminary data.</text>
</comment>
<accession>A0A8T1NZM6</accession>
<dbReference type="EMBL" id="CM031819">
    <property type="protein sequence ID" value="KAG6635567.1"/>
    <property type="molecule type" value="Genomic_DNA"/>
</dbReference>
<feature type="compositionally biased region" description="Polar residues" evidence="1">
    <location>
        <begin position="71"/>
        <end position="88"/>
    </location>
</feature>
<organism evidence="2 3">
    <name type="scientific">Carya illinoinensis</name>
    <name type="common">Pecan</name>
    <dbReference type="NCBI Taxonomy" id="32201"/>
    <lineage>
        <taxon>Eukaryota</taxon>
        <taxon>Viridiplantae</taxon>
        <taxon>Streptophyta</taxon>
        <taxon>Embryophyta</taxon>
        <taxon>Tracheophyta</taxon>
        <taxon>Spermatophyta</taxon>
        <taxon>Magnoliopsida</taxon>
        <taxon>eudicotyledons</taxon>
        <taxon>Gunneridae</taxon>
        <taxon>Pentapetalae</taxon>
        <taxon>rosids</taxon>
        <taxon>fabids</taxon>
        <taxon>Fagales</taxon>
        <taxon>Juglandaceae</taxon>
        <taxon>Carya</taxon>
    </lineage>
</organism>
<feature type="compositionally biased region" description="Low complexity" evidence="1">
    <location>
        <begin position="744"/>
        <end position="753"/>
    </location>
</feature>
<feature type="region of interest" description="Disordered" evidence="1">
    <location>
        <begin position="62"/>
        <end position="89"/>
    </location>
</feature>
<evidence type="ECO:0000313" key="2">
    <source>
        <dbReference type="EMBL" id="KAG6635568.1"/>
    </source>
</evidence>
<feature type="region of interest" description="Disordered" evidence="1">
    <location>
        <begin position="1393"/>
        <end position="1462"/>
    </location>
</feature>
<feature type="compositionally biased region" description="Low complexity" evidence="1">
    <location>
        <begin position="1058"/>
        <end position="1071"/>
    </location>
</feature>
<feature type="region of interest" description="Disordered" evidence="1">
    <location>
        <begin position="744"/>
        <end position="769"/>
    </location>
</feature>
<proteinExistence type="predicted"/>
<dbReference type="PANTHER" id="PTHR31267:SF7">
    <property type="entry name" value="DENTIN SIALOPHOSPHOPROTEIN-LIKE PROTEIN"/>
    <property type="match status" value="1"/>
</dbReference>
<name>A0A8T1NZM6_CARIL</name>
<feature type="region of interest" description="Disordered" evidence="1">
    <location>
        <begin position="1264"/>
        <end position="1295"/>
    </location>
</feature>
<feature type="region of interest" description="Disordered" evidence="1">
    <location>
        <begin position="675"/>
        <end position="700"/>
    </location>
</feature>
<gene>
    <name evidence="2" type="ORF">CIPAW_11G051700</name>
</gene>
<feature type="region of interest" description="Disordered" evidence="1">
    <location>
        <begin position="1095"/>
        <end position="1118"/>
    </location>
</feature>
<feature type="region of interest" description="Disordered" evidence="1">
    <location>
        <begin position="499"/>
        <end position="535"/>
    </location>
</feature>
<feature type="region of interest" description="Disordered" evidence="1">
    <location>
        <begin position="994"/>
        <end position="1081"/>
    </location>
</feature>
<feature type="region of interest" description="Disordered" evidence="1">
    <location>
        <begin position="1170"/>
        <end position="1201"/>
    </location>
</feature>